<evidence type="ECO:0000256" key="6">
    <source>
        <dbReference type="PROSITE-ProRule" id="PRU00723"/>
    </source>
</evidence>
<dbReference type="GO" id="GO:0000398">
    <property type="term" value="P:mRNA splicing, via spliceosome"/>
    <property type="evidence" value="ECO:0007669"/>
    <property type="project" value="InterPro"/>
</dbReference>
<dbReference type="GO" id="GO:0089701">
    <property type="term" value="C:U2AF complex"/>
    <property type="evidence" value="ECO:0007669"/>
    <property type="project" value="InterPro"/>
</dbReference>
<evidence type="ECO:0000256" key="2">
    <source>
        <dbReference type="ARBA" id="ARBA00022737"/>
    </source>
</evidence>
<dbReference type="SUPFAM" id="SSF54928">
    <property type="entry name" value="RNA-binding domain, RBD"/>
    <property type="match status" value="1"/>
</dbReference>
<dbReference type="Gene3D" id="6.10.250.3220">
    <property type="match status" value="1"/>
</dbReference>
<dbReference type="EMBL" id="VRMN01000001">
    <property type="protein sequence ID" value="KAA8499350.1"/>
    <property type="molecule type" value="Genomic_DNA"/>
</dbReference>
<organism evidence="10 11">
    <name type="scientific">Porphyridium purpureum</name>
    <name type="common">Red alga</name>
    <name type="synonym">Porphyridium cruentum</name>
    <dbReference type="NCBI Taxonomy" id="35688"/>
    <lineage>
        <taxon>Eukaryota</taxon>
        <taxon>Rhodophyta</taxon>
        <taxon>Bangiophyceae</taxon>
        <taxon>Porphyridiales</taxon>
        <taxon>Porphyridiaceae</taxon>
        <taxon>Porphyridium</taxon>
    </lineage>
</organism>
<dbReference type="OMA" id="NPPMAVA"/>
<feature type="compositionally biased region" description="Basic residues" evidence="7">
    <location>
        <begin position="182"/>
        <end position="191"/>
    </location>
</feature>
<dbReference type="GO" id="GO:0008270">
    <property type="term" value="F:zinc ion binding"/>
    <property type="evidence" value="ECO:0007669"/>
    <property type="project" value="UniProtKB-KW"/>
</dbReference>
<evidence type="ECO:0000256" key="1">
    <source>
        <dbReference type="ARBA" id="ARBA00022723"/>
    </source>
</evidence>
<dbReference type="Gene3D" id="3.30.70.330">
    <property type="match status" value="1"/>
</dbReference>
<name>A0A5J4Z8C8_PORPP</name>
<reference evidence="11" key="1">
    <citation type="journal article" date="2019" name="Nat. Commun.">
        <title>Expansion of phycobilisome linker gene families in mesophilic red algae.</title>
        <authorList>
            <person name="Lee J."/>
            <person name="Kim D."/>
            <person name="Bhattacharya D."/>
            <person name="Yoon H.S."/>
        </authorList>
    </citation>
    <scope>NUCLEOTIDE SEQUENCE [LARGE SCALE GENOMIC DNA]</scope>
    <source>
        <strain evidence="11">CCMP 1328</strain>
    </source>
</reference>
<dbReference type="AlphaFoldDB" id="A0A5J4Z8C8"/>
<evidence type="ECO:0000256" key="3">
    <source>
        <dbReference type="ARBA" id="ARBA00022771"/>
    </source>
</evidence>
<accession>A0A5J4Z8C8</accession>
<dbReference type="SMART" id="SM00356">
    <property type="entry name" value="ZnF_C3H1"/>
    <property type="match status" value="2"/>
</dbReference>
<keyword evidence="11" id="KW-1185">Reference proteome</keyword>
<evidence type="ECO:0000313" key="11">
    <source>
        <dbReference type="Proteomes" id="UP000324585"/>
    </source>
</evidence>
<keyword evidence="3 6" id="KW-0863">Zinc-finger</keyword>
<evidence type="ECO:0000256" key="5">
    <source>
        <dbReference type="PROSITE-ProRule" id="PRU00176"/>
    </source>
</evidence>
<feature type="zinc finger region" description="C3H1-type" evidence="6">
    <location>
        <begin position="2"/>
        <end position="30"/>
    </location>
</feature>
<keyword evidence="1 6" id="KW-0479">Metal-binding</keyword>
<dbReference type="SUPFAM" id="SSF90229">
    <property type="entry name" value="CCCH zinc finger"/>
    <property type="match status" value="1"/>
</dbReference>
<dbReference type="Proteomes" id="UP000324585">
    <property type="component" value="Unassembled WGS sequence"/>
</dbReference>
<comment type="caution">
    <text evidence="10">The sequence shown here is derived from an EMBL/GenBank/DDBJ whole genome shotgun (WGS) entry which is preliminary data.</text>
</comment>
<proteinExistence type="predicted"/>
<feature type="domain" description="C3H1-type" evidence="9">
    <location>
        <begin position="141"/>
        <end position="168"/>
    </location>
</feature>
<dbReference type="OrthoDB" id="423462at2759"/>
<dbReference type="PROSITE" id="PS50103">
    <property type="entry name" value="ZF_C3H1"/>
    <property type="match status" value="2"/>
</dbReference>
<evidence type="ECO:0000259" key="9">
    <source>
        <dbReference type="PROSITE" id="PS50103"/>
    </source>
</evidence>
<dbReference type="Pfam" id="PF00642">
    <property type="entry name" value="zf-CCCH"/>
    <property type="match status" value="1"/>
</dbReference>
<dbReference type="InterPro" id="IPR012677">
    <property type="entry name" value="Nucleotide-bd_a/b_plait_sf"/>
</dbReference>
<feature type="zinc finger region" description="C3H1-type" evidence="6">
    <location>
        <begin position="141"/>
        <end position="168"/>
    </location>
</feature>
<protein>
    <submittedName>
        <fullName evidence="10">Splicing factor U2af small subunit A</fullName>
    </submittedName>
</protein>
<keyword evidence="4 6" id="KW-0862">Zinc</keyword>
<sequence>MDRDRPVCAQFSKLGACRYGERCVREHVRPSSSRTLLLANMWLGVEQLHAAADRARVPRLEFSPQQEMARFDDFFEDVYLELERHGEVRRMLVCANASPHLAGNVYVQFRDEKAAQRALDAVDGCFYEGRRVSAQCCSPIDFEGARCSSYERSLCERGEQCNYMHVREITDRLYDALFRRERSSRKAHRRTNGSGSRIKGVRSPRSSRDRRGAGISRKKDKHPHRRRSGSAGSTHKRRRHGSDSEGCEPPAPPPAAVETSE</sequence>
<evidence type="ECO:0000259" key="8">
    <source>
        <dbReference type="PROSITE" id="PS50102"/>
    </source>
</evidence>
<dbReference type="InterPro" id="IPR036855">
    <property type="entry name" value="Znf_CCCH_sf"/>
</dbReference>
<dbReference type="PANTHER" id="PTHR12620">
    <property type="entry name" value="U2 SNRNP AUXILIARY FACTOR, SMALL SUBUNIT"/>
    <property type="match status" value="1"/>
</dbReference>
<dbReference type="InterPro" id="IPR000504">
    <property type="entry name" value="RRM_dom"/>
</dbReference>
<dbReference type="InterPro" id="IPR000571">
    <property type="entry name" value="Znf_CCCH"/>
</dbReference>
<evidence type="ECO:0000313" key="10">
    <source>
        <dbReference type="EMBL" id="KAA8499350.1"/>
    </source>
</evidence>
<feature type="domain" description="C3H1-type" evidence="9">
    <location>
        <begin position="2"/>
        <end position="30"/>
    </location>
</feature>
<feature type="domain" description="RRM" evidence="8">
    <location>
        <begin position="53"/>
        <end position="139"/>
    </location>
</feature>
<dbReference type="InterPro" id="IPR009145">
    <property type="entry name" value="U2AF_small"/>
</dbReference>
<keyword evidence="5" id="KW-0694">RNA-binding</keyword>
<feature type="compositionally biased region" description="Basic residues" evidence="7">
    <location>
        <begin position="216"/>
        <end position="240"/>
    </location>
</feature>
<gene>
    <name evidence="10" type="ORF">FVE85_6935</name>
</gene>
<keyword evidence="2" id="KW-0677">Repeat</keyword>
<feature type="region of interest" description="Disordered" evidence="7">
    <location>
        <begin position="182"/>
        <end position="261"/>
    </location>
</feature>
<dbReference type="InterPro" id="IPR035979">
    <property type="entry name" value="RBD_domain_sf"/>
</dbReference>
<dbReference type="GO" id="GO:0003723">
    <property type="term" value="F:RNA binding"/>
    <property type="evidence" value="ECO:0007669"/>
    <property type="project" value="UniProtKB-UniRule"/>
</dbReference>
<evidence type="ECO:0000256" key="7">
    <source>
        <dbReference type="SAM" id="MobiDB-lite"/>
    </source>
</evidence>
<dbReference type="PROSITE" id="PS50102">
    <property type="entry name" value="RRM"/>
    <property type="match status" value="1"/>
</dbReference>
<evidence type="ECO:0000256" key="4">
    <source>
        <dbReference type="ARBA" id="ARBA00022833"/>
    </source>
</evidence>
<dbReference type="PRINTS" id="PR01848">
    <property type="entry name" value="U2AUXFACTOR"/>
</dbReference>